<comment type="caution">
    <text evidence="1">The sequence shown here is derived from an EMBL/GenBank/DDBJ whole genome shotgun (WGS) entry which is preliminary data.</text>
</comment>
<evidence type="ECO:0000313" key="2">
    <source>
        <dbReference type="Proteomes" id="UP000592180"/>
    </source>
</evidence>
<dbReference type="RefSeq" id="WP_262888928.1">
    <property type="nucleotide sequence ID" value="NZ_JACHLE010000005.1"/>
</dbReference>
<keyword evidence="2" id="KW-1185">Reference proteome</keyword>
<dbReference type="EMBL" id="JACHLE010000005">
    <property type="protein sequence ID" value="MBB4807737.1"/>
    <property type="molecule type" value="Genomic_DNA"/>
</dbReference>
<dbReference type="InterPro" id="IPR058074">
    <property type="entry name" value="Bacteriocin-like"/>
</dbReference>
<reference evidence="1 2" key="1">
    <citation type="submission" date="2020-08" db="EMBL/GenBank/DDBJ databases">
        <title>Functional genomics of gut bacteria from endangered species of beetles.</title>
        <authorList>
            <person name="Carlos-Shanley C."/>
        </authorList>
    </citation>
    <scope>NUCLEOTIDE SEQUENCE [LARGE SCALE GENOMIC DNA]</scope>
    <source>
        <strain evidence="1 2">S00151</strain>
    </source>
</reference>
<dbReference type="NCBIfam" id="NF047798">
    <property type="entry name" value="leader_Chryseo"/>
    <property type="match status" value="1"/>
</dbReference>
<gene>
    <name evidence="1" type="ORF">HNP38_003053</name>
</gene>
<sequence length="44" mass="4752">MKNLKKLSKEELKTVNGSASVCPKGYYWCSPAGGCIPEGRTCCL</sequence>
<dbReference type="AlphaFoldDB" id="A0A840KIH7"/>
<protein>
    <recommendedName>
        <fullName evidence="3">Bacteriocin-like protein</fullName>
    </recommendedName>
</protein>
<organism evidence="1 2">
    <name type="scientific">Chryseobacterium defluvii</name>
    <dbReference type="NCBI Taxonomy" id="160396"/>
    <lineage>
        <taxon>Bacteria</taxon>
        <taxon>Pseudomonadati</taxon>
        <taxon>Bacteroidota</taxon>
        <taxon>Flavobacteriia</taxon>
        <taxon>Flavobacteriales</taxon>
        <taxon>Weeksellaceae</taxon>
        <taxon>Chryseobacterium group</taxon>
        <taxon>Chryseobacterium</taxon>
    </lineage>
</organism>
<evidence type="ECO:0008006" key="3">
    <source>
        <dbReference type="Google" id="ProtNLM"/>
    </source>
</evidence>
<dbReference type="Proteomes" id="UP000592180">
    <property type="component" value="Unassembled WGS sequence"/>
</dbReference>
<proteinExistence type="predicted"/>
<name>A0A840KIH7_9FLAO</name>
<evidence type="ECO:0000313" key="1">
    <source>
        <dbReference type="EMBL" id="MBB4807737.1"/>
    </source>
</evidence>
<accession>A0A840KIH7</accession>